<sequence length="285" mass="31792">MKYISEINAFYDWLELNELSTSAVALWYALMHINNKAAWVETFTVAESVLSIKTGLSGRGVRNARNELKQKGRIDFRSRVGGRAPIYTIISFETGINCFNKNSSAKRVPFSNTDGNSPEQPKEMNSEEKTSTEMSSAVTSAGTSAGRAGDTSVDRATLIDTDTDNTITKKENKEKEPWVTVLDYFCQKSGKLDPQLKSREREAAQEVCKEVPILETVLKGIDYAFDNFKSDIPEDKINSFCYCVGPIKKLWKYEKSKIEGGKGNVRNSKQPAEYGVDSSGIGFHF</sequence>
<proteinExistence type="predicted"/>
<reference evidence="2 3" key="1">
    <citation type="journal article" date="2015" name="Genome Announc.">
        <title>Draft Genome Sequence of Clostridium tyrobutyricum Strain DIVETGP, Isolated from Cow's Milk for Grana Padano Production.</title>
        <authorList>
            <person name="Soggiu A."/>
            <person name="Piras C."/>
            <person name="Gaiarsa S."/>
            <person name="Sassera D."/>
            <person name="Roncada P."/>
            <person name="Bendixen E."/>
            <person name="Brasca M."/>
            <person name="Bonizzi L."/>
        </authorList>
    </citation>
    <scope>NUCLEOTIDE SEQUENCE [LARGE SCALE GENOMIC DNA]</scope>
    <source>
        <strain evidence="2 3">DIVETGP</strain>
    </source>
</reference>
<protein>
    <submittedName>
        <fullName evidence="2">DnaD domain protein</fullName>
    </submittedName>
</protein>
<feature type="compositionally biased region" description="Polar residues" evidence="1">
    <location>
        <begin position="107"/>
        <end position="119"/>
    </location>
</feature>
<accession>W6N7Y9</accession>
<dbReference type="OrthoDB" id="1937552at2"/>
<name>W6N7Y9_CLOTY</name>
<dbReference type="RefSeq" id="WP_017895741.1">
    <property type="nucleotide sequence ID" value="NZ_CBXI010000024.1"/>
</dbReference>
<evidence type="ECO:0000256" key="1">
    <source>
        <dbReference type="SAM" id="MobiDB-lite"/>
    </source>
</evidence>
<dbReference type="EMBL" id="CBXI010000024">
    <property type="protein sequence ID" value="CDL91509.1"/>
    <property type="molecule type" value="Genomic_DNA"/>
</dbReference>
<dbReference type="AlphaFoldDB" id="W6N7Y9"/>
<feature type="compositionally biased region" description="Low complexity" evidence="1">
    <location>
        <begin position="135"/>
        <end position="151"/>
    </location>
</feature>
<dbReference type="Proteomes" id="UP000019482">
    <property type="component" value="Unassembled WGS sequence"/>
</dbReference>
<keyword evidence="3" id="KW-1185">Reference proteome</keyword>
<organism evidence="2 3">
    <name type="scientific">Clostridium tyrobutyricum DIVETGP</name>
    <dbReference type="NCBI Taxonomy" id="1408889"/>
    <lineage>
        <taxon>Bacteria</taxon>
        <taxon>Bacillati</taxon>
        <taxon>Bacillota</taxon>
        <taxon>Clostridia</taxon>
        <taxon>Eubacteriales</taxon>
        <taxon>Clostridiaceae</taxon>
        <taxon>Clostridium</taxon>
    </lineage>
</organism>
<evidence type="ECO:0000313" key="2">
    <source>
        <dbReference type="EMBL" id="CDL91509.1"/>
    </source>
</evidence>
<comment type="caution">
    <text evidence="2">The sequence shown here is derived from an EMBL/GenBank/DDBJ whole genome shotgun (WGS) entry which is preliminary data.</text>
</comment>
<evidence type="ECO:0000313" key="3">
    <source>
        <dbReference type="Proteomes" id="UP000019482"/>
    </source>
</evidence>
<gene>
    <name evidence="2" type="ORF">CTDIVETGP_1579</name>
</gene>
<feature type="compositionally biased region" description="Basic and acidic residues" evidence="1">
    <location>
        <begin position="120"/>
        <end position="131"/>
    </location>
</feature>
<feature type="region of interest" description="Disordered" evidence="1">
    <location>
        <begin position="107"/>
        <end position="157"/>
    </location>
</feature>